<feature type="compositionally biased region" description="Low complexity" evidence="1">
    <location>
        <begin position="171"/>
        <end position="180"/>
    </location>
</feature>
<evidence type="ECO:0000313" key="3">
    <source>
        <dbReference type="Proteomes" id="UP000275078"/>
    </source>
</evidence>
<dbReference type="STRING" id="1160509.A0A3N4IPQ9"/>
<feature type="compositionally biased region" description="Low complexity" evidence="1">
    <location>
        <begin position="1"/>
        <end position="22"/>
    </location>
</feature>
<dbReference type="OrthoDB" id="5431245at2759"/>
<sequence>MSFTTNTTSSSSYRPVRSSPLSQTIKLETSEPEDSFTTPKMSIIQTQFLARQARSKLAREAGRPGHRLRRLVGHANLLDILYQHLIEAEREQQRWFDNAILNNVREEEHESIGSLAVDDEDDYYDSSSSDSDSESESDYDYDDDVQMKSFASFNQSTHSLPSATKSREIASSETAVVEVTEVTEFDSDDDETDDEGLYPLTRSAPHHQPPALVDDFESSEDEDSHPPSPHLPTIESTRPIPPMQTGLWEKEERASASYFDDHSHPSLRLSEMSSDPLDSSLYSPLVDSY</sequence>
<proteinExistence type="predicted"/>
<feature type="region of interest" description="Disordered" evidence="1">
    <location>
        <begin position="1"/>
        <end position="37"/>
    </location>
</feature>
<feature type="compositionally biased region" description="Low complexity" evidence="1">
    <location>
        <begin position="273"/>
        <end position="289"/>
    </location>
</feature>
<dbReference type="EMBL" id="ML119645">
    <property type="protein sequence ID" value="RPA88172.1"/>
    <property type="molecule type" value="Genomic_DNA"/>
</dbReference>
<protein>
    <submittedName>
        <fullName evidence="2">Uncharacterized protein</fullName>
    </submittedName>
</protein>
<reference evidence="2 3" key="1">
    <citation type="journal article" date="2018" name="Nat. Ecol. Evol.">
        <title>Pezizomycetes genomes reveal the molecular basis of ectomycorrhizal truffle lifestyle.</title>
        <authorList>
            <person name="Murat C."/>
            <person name="Payen T."/>
            <person name="Noel B."/>
            <person name="Kuo A."/>
            <person name="Morin E."/>
            <person name="Chen J."/>
            <person name="Kohler A."/>
            <person name="Krizsan K."/>
            <person name="Balestrini R."/>
            <person name="Da Silva C."/>
            <person name="Montanini B."/>
            <person name="Hainaut M."/>
            <person name="Levati E."/>
            <person name="Barry K.W."/>
            <person name="Belfiori B."/>
            <person name="Cichocki N."/>
            <person name="Clum A."/>
            <person name="Dockter R.B."/>
            <person name="Fauchery L."/>
            <person name="Guy J."/>
            <person name="Iotti M."/>
            <person name="Le Tacon F."/>
            <person name="Lindquist E.A."/>
            <person name="Lipzen A."/>
            <person name="Malagnac F."/>
            <person name="Mello A."/>
            <person name="Molinier V."/>
            <person name="Miyauchi S."/>
            <person name="Poulain J."/>
            <person name="Riccioni C."/>
            <person name="Rubini A."/>
            <person name="Sitrit Y."/>
            <person name="Splivallo R."/>
            <person name="Traeger S."/>
            <person name="Wang M."/>
            <person name="Zifcakova L."/>
            <person name="Wipf D."/>
            <person name="Zambonelli A."/>
            <person name="Paolocci F."/>
            <person name="Nowrousian M."/>
            <person name="Ottonello S."/>
            <person name="Baldrian P."/>
            <person name="Spatafora J.W."/>
            <person name="Henrissat B."/>
            <person name="Nagy L.G."/>
            <person name="Aury J.M."/>
            <person name="Wincker P."/>
            <person name="Grigoriev I.V."/>
            <person name="Bonfante P."/>
            <person name="Martin F.M."/>
        </authorList>
    </citation>
    <scope>NUCLEOTIDE SEQUENCE [LARGE SCALE GENOMIC DNA]</scope>
    <source>
        <strain evidence="2 3">RN42</strain>
    </source>
</reference>
<evidence type="ECO:0000256" key="1">
    <source>
        <dbReference type="SAM" id="MobiDB-lite"/>
    </source>
</evidence>
<evidence type="ECO:0000313" key="2">
    <source>
        <dbReference type="EMBL" id="RPA88172.1"/>
    </source>
</evidence>
<feature type="compositionally biased region" description="Basic and acidic residues" evidence="1">
    <location>
        <begin position="248"/>
        <end position="264"/>
    </location>
</feature>
<feature type="compositionally biased region" description="Acidic residues" evidence="1">
    <location>
        <begin position="181"/>
        <end position="196"/>
    </location>
</feature>
<accession>A0A3N4IPQ9</accession>
<feature type="compositionally biased region" description="Acidic residues" evidence="1">
    <location>
        <begin position="214"/>
        <end position="223"/>
    </location>
</feature>
<dbReference type="AlphaFoldDB" id="A0A3N4IPQ9"/>
<gene>
    <name evidence="2" type="ORF">BJ508DRAFT_320273</name>
</gene>
<feature type="region of interest" description="Disordered" evidence="1">
    <location>
        <begin position="107"/>
        <end position="289"/>
    </location>
</feature>
<feature type="compositionally biased region" description="Polar residues" evidence="1">
    <location>
        <begin position="149"/>
        <end position="164"/>
    </location>
</feature>
<dbReference type="InterPro" id="IPR037738">
    <property type="entry name" value="Ecm13-like"/>
</dbReference>
<dbReference type="Proteomes" id="UP000275078">
    <property type="component" value="Unassembled WGS sequence"/>
</dbReference>
<dbReference type="PANTHER" id="PTHR36826:SF1">
    <property type="entry name" value="PROTEIN ECM13"/>
    <property type="match status" value="1"/>
</dbReference>
<dbReference type="PANTHER" id="PTHR36826">
    <property type="entry name" value="PROTEIN ECM13"/>
    <property type="match status" value="1"/>
</dbReference>
<name>A0A3N4IPQ9_ASCIM</name>
<feature type="compositionally biased region" description="Acidic residues" evidence="1">
    <location>
        <begin position="131"/>
        <end position="144"/>
    </location>
</feature>
<keyword evidence="3" id="KW-1185">Reference proteome</keyword>
<organism evidence="2 3">
    <name type="scientific">Ascobolus immersus RN42</name>
    <dbReference type="NCBI Taxonomy" id="1160509"/>
    <lineage>
        <taxon>Eukaryota</taxon>
        <taxon>Fungi</taxon>
        <taxon>Dikarya</taxon>
        <taxon>Ascomycota</taxon>
        <taxon>Pezizomycotina</taxon>
        <taxon>Pezizomycetes</taxon>
        <taxon>Pezizales</taxon>
        <taxon>Ascobolaceae</taxon>
        <taxon>Ascobolus</taxon>
    </lineage>
</organism>